<dbReference type="SUPFAM" id="SSF46955">
    <property type="entry name" value="Putative DNA-binding domain"/>
    <property type="match status" value="1"/>
</dbReference>
<organism evidence="3 4">
    <name type="scientific">Bacillus songklensis</name>
    <dbReference type="NCBI Taxonomy" id="1069116"/>
    <lineage>
        <taxon>Bacteria</taxon>
        <taxon>Bacillati</taxon>
        <taxon>Bacillota</taxon>
        <taxon>Bacilli</taxon>
        <taxon>Bacillales</taxon>
        <taxon>Bacillaceae</taxon>
        <taxon>Bacillus</taxon>
    </lineage>
</organism>
<evidence type="ECO:0000259" key="2">
    <source>
        <dbReference type="PROSITE" id="PS50937"/>
    </source>
</evidence>
<dbReference type="Pfam" id="PF13411">
    <property type="entry name" value="MerR_1"/>
    <property type="match status" value="1"/>
</dbReference>
<comment type="caution">
    <text evidence="3">The sequence shown here is derived from an EMBL/GenBank/DDBJ whole genome shotgun (WGS) entry which is preliminary data.</text>
</comment>
<proteinExistence type="predicted"/>
<name>A0ABV8B7C2_9BACI</name>
<gene>
    <name evidence="3" type="ORF">ACFOU2_20775</name>
</gene>
<accession>A0ABV8B7C2</accession>
<keyword evidence="4" id="KW-1185">Reference proteome</keyword>
<dbReference type="RefSeq" id="WP_377918166.1">
    <property type="nucleotide sequence ID" value="NZ_JBHRZT010000072.1"/>
</dbReference>
<protein>
    <submittedName>
        <fullName evidence="3">MerR family transcriptional regulator</fullName>
    </submittedName>
</protein>
<dbReference type="PROSITE" id="PS50937">
    <property type="entry name" value="HTH_MERR_2"/>
    <property type="match status" value="1"/>
</dbReference>
<keyword evidence="1" id="KW-0175">Coiled coil</keyword>
<dbReference type="SMART" id="SM00422">
    <property type="entry name" value="HTH_MERR"/>
    <property type="match status" value="1"/>
</dbReference>
<feature type="coiled-coil region" evidence="1">
    <location>
        <begin position="167"/>
        <end position="226"/>
    </location>
</feature>
<feature type="domain" description="HTH merR-type" evidence="2">
    <location>
        <begin position="3"/>
        <end position="73"/>
    </location>
</feature>
<dbReference type="EMBL" id="JBHRZT010000072">
    <property type="protein sequence ID" value="MFC3885775.1"/>
    <property type="molecule type" value="Genomic_DNA"/>
</dbReference>
<dbReference type="InterPro" id="IPR000551">
    <property type="entry name" value="MerR-type_HTH_dom"/>
</dbReference>
<evidence type="ECO:0000313" key="4">
    <source>
        <dbReference type="Proteomes" id="UP001595752"/>
    </source>
</evidence>
<dbReference type="Gene3D" id="1.10.1660.10">
    <property type="match status" value="1"/>
</dbReference>
<reference evidence="4" key="1">
    <citation type="journal article" date="2019" name="Int. J. Syst. Evol. Microbiol.">
        <title>The Global Catalogue of Microorganisms (GCM) 10K type strain sequencing project: providing services to taxonomists for standard genome sequencing and annotation.</title>
        <authorList>
            <consortium name="The Broad Institute Genomics Platform"/>
            <consortium name="The Broad Institute Genome Sequencing Center for Infectious Disease"/>
            <person name="Wu L."/>
            <person name="Ma J."/>
        </authorList>
    </citation>
    <scope>NUCLEOTIDE SEQUENCE [LARGE SCALE GENOMIC DNA]</scope>
    <source>
        <strain evidence="4">CCUG 61889</strain>
    </source>
</reference>
<evidence type="ECO:0000256" key="1">
    <source>
        <dbReference type="SAM" id="Coils"/>
    </source>
</evidence>
<sequence length="323" mass="37789">MQTYTVGKLAKKLNVQKRVILQWEENYCEFLEVTRGPNNTRIFTENDLQLLREIKQLTFQNMGNDKIIEHLLQKAARPEESAKPSEQSLASTDSDVEKVEGKVIQTVQHYKDVFEAFESFKRDLLQEVRDEIRNEVRTEVLQEVKKEISKGTGQTVEKVETFASFVKKSSEQTAKELRQISKEAEQTVKTVEDFTSFMVRSSEQTSNELQEISKEAQQTVETIEALSTILTKSSQQTAKDIHQISNRLKKNSSLASSEIKELIETMNQEREYYLQTLEQERQFYRHDITERETIFRDFVQTFREAAAAQQTKAKKWWKPWSRV</sequence>
<evidence type="ECO:0000313" key="3">
    <source>
        <dbReference type="EMBL" id="MFC3885775.1"/>
    </source>
</evidence>
<dbReference type="Proteomes" id="UP001595752">
    <property type="component" value="Unassembled WGS sequence"/>
</dbReference>
<dbReference type="InterPro" id="IPR009061">
    <property type="entry name" value="DNA-bd_dom_put_sf"/>
</dbReference>